<evidence type="ECO:0000256" key="1">
    <source>
        <dbReference type="ARBA" id="ARBA00006485"/>
    </source>
</evidence>
<dbReference type="STRING" id="13333.W1NVC8"/>
<dbReference type="GO" id="GO:0004693">
    <property type="term" value="F:cyclin-dependent protein serine/threonine kinase activity"/>
    <property type="evidence" value="ECO:0007669"/>
    <property type="project" value="UniProtKB-EC"/>
</dbReference>
<accession>W1NVC8</accession>
<evidence type="ECO:0000256" key="11">
    <source>
        <dbReference type="RuleBase" id="RU000304"/>
    </source>
</evidence>
<evidence type="ECO:0000256" key="2">
    <source>
        <dbReference type="ARBA" id="ARBA00012425"/>
    </source>
</evidence>
<dbReference type="eggNOG" id="KOG0594">
    <property type="taxonomic scope" value="Eukaryota"/>
</dbReference>
<dbReference type="PROSITE" id="PS00108">
    <property type="entry name" value="PROTEIN_KINASE_ST"/>
    <property type="match status" value="1"/>
</dbReference>
<dbReference type="OMA" id="WSIHTRR"/>
<dbReference type="SUPFAM" id="SSF56112">
    <property type="entry name" value="Protein kinase-like (PK-like)"/>
    <property type="match status" value="1"/>
</dbReference>
<feature type="compositionally biased region" description="Polar residues" evidence="12">
    <location>
        <begin position="199"/>
        <end position="210"/>
    </location>
</feature>
<keyword evidence="5 10" id="KW-0547">Nucleotide-binding</keyword>
<dbReference type="PROSITE" id="PS50011">
    <property type="entry name" value="PROTEIN_KINASE_DOM"/>
    <property type="match status" value="1"/>
</dbReference>
<protein>
    <recommendedName>
        <fullName evidence="2">cyclin-dependent kinase</fullName>
        <ecNumber evidence="2">2.7.11.22</ecNumber>
    </recommendedName>
</protein>
<dbReference type="Proteomes" id="UP000017836">
    <property type="component" value="Unassembled WGS sequence"/>
</dbReference>
<dbReference type="EMBL" id="KI395307">
    <property type="protein sequence ID" value="ERM98629.1"/>
    <property type="molecule type" value="Genomic_DNA"/>
</dbReference>
<dbReference type="Gene3D" id="3.30.200.20">
    <property type="entry name" value="Phosphorylase Kinase, domain 1"/>
    <property type="match status" value="1"/>
</dbReference>
<dbReference type="KEGG" id="atr:18426646"/>
<evidence type="ECO:0000256" key="8">
    <source>
        <dbReference type="ARBA" id="ARBA00047811"/>
    </source>
</evidence>
<feature type="domain" description="Protein kinase" evidence="13">
    <location>
        <begin position="20"/>
        <end position="406"/>
    </location>
</feature>
<evidence type="ECO:0000256" key="4">
    <source>
        <dbReference type="ARBA" id="ARBA00022679"/>
    </source>
</evidence>
<evidence type="ECO:0000256" key="10">
    <source>
        <dbReference type="PROSITE-ProRule" id="PRU10141"/>
    </source>
</evidence>
<evidence type="ECO:0000256" key="5">
    <source>
        <dbReference type="ARBA" id="ARBA00022741"/>
    </source>
</evidence>
<keyword evidence="6" id="KW-0418">Kinase</keyword>
<dbReference type="EC" id="2.7.11.22" evidence="2"/>
<dbReference type="InterPro" id="IPR008271">
    <property type="entry name" value="Ser/Thr_kinase_AS"/>
</dbReference>
<dbReference type="PROSITE" id="PS00107">
    <property type="entry name" value="PROTEIN_KINASE_ATP"/>
    <property type="match status" value="1"/>
</dbReference>
<dbReference type="OrthoDB" id="1732493at2759"/>
<evidence type="ECO:0000313" key="15">
    <source>
        <dbReference type="Proteomes" id="UP000017836"/>
    </source>
</evidence>
<dbReference type="InterPro" id="IPR000719">
    <property type="entry name" value="Prot_kinase_dom"/>
</dbReference>
<keyword evidence="4" id="KW-0808">Transferase</keyword>
<proteinExistence type="inferred from homology"/>
<organism evidence="14 15">
    <name type="scientific">Amborella trichopoda</name>
    <dbReference type="NCBI Taxonomy" id="13333"/>
    <lineage>
        <taxon>Eukaryota</taxon>
        <taxon>Viridiplantae</taxon>
        <taxon>Streptophyta</taxon>
        <taxon>Embryophyta</taxon>
        <taxon>Tracheophyta</taxon>
        <taxon>Spermatophyta</taxon>
        <taxon>Magnoliopsida</taxon>
        <taxon>Amborellales</taxon>
        <taxon>Amborellaceae</taxon>
        <taxon>Amborella</taxon>
    </lineage>
</organism>
<feature type="compositionally biased region" description="Basic and acidic residues" evidence="12">
    <location>
        <begin position="212"/>
        <end position="234"/>
    </location>
</feature>
<evidence type="ECO:0000256" key="6">
    <source>
        <dbReference type="ARBA" id="ARBA00022777"/>
    </source>
</evidence>
<evidence type="ECO:0000256" key="12">
    <source>
        <dbReference type="SAM" id="MobiDB-lite"/>
    </source>
</evidence>
<dbReference type="InterPro" id="IPR050108">
    <property type="entry name" value="CDK"/>
</dbReference>
<reference evidence="15" key="1">
    <citation type="journal article" date="2013" name="Science">
        <title>The Amborella genome and the evolution of flowering plants.</title>
        <authorList>
            <consortium name="Amborella Genome Project"/>
        </authorList>
    </citation>
    <scope>NUCLEOTIDE SEQUENCE [LARGE SCALE GENOMIC DNA]</scope>
</reference>
<dbReference type="GO" id="GO:0004674">
    <property type="term" value="F:protein serine/threonine kinase activity"/>
    <property type="evidence" value="ECO:0000318"/>
    <property type="project" value="GO_Central"/>
</dbReference>
<dbReference type="GO" id="GO:0005634">
    <property type="term" value="C:nucleus"/>
    <property type="evidence" value="ECO:0000318"/>
    <property type="project" value="GO_Central"/>
</dbReference>
<comment type="catalytic activity">
    <reaction evidence="8">
        <text>L-threonyl-[protein] + ATP = O-phospho-L-threonyl-[protein] + ADP + H(+)</text>
        <dbReference type="Rhea" id="RHEA:46608"/>
        <dbReference type="Rhea" id="RHEA-COMP:11060"/>
        <dbReference type="Rhea" id="RHEA-COMP:11605"/>
        <dbReference type="ChEBI" id="CHEBI:15378"/>
        <dbReference type="ChEBI" id="CHEBI:30013"/>
        <dbReference type="ChEBI" id="CHEBI:30616"/>
        <dbReference type="ChEBI" id="CHEBI:61977"/>
        <dbReference type="ChEBI" id="CHEBI:456216"/>
        <dbReference type="EC" id="2.7.11.22"/>
    </reaction>
</comment>
<dbReference type="SMART" id="SM00220">
    <property type="entry name" value="S_TKc"/>
    <property type="match status" value="1"/>
</dbReference>
<evidence type="ECO:0000256" key="3">
    <source>
        <dbReference type="ARBA" id="ARBA00022527"/>
    </source>
</evidence>
<dbReference type="GO" id="GO:0010078">
    <property type="term" value="P:maintenance of root meristem identity"/>
    <property type="evidence" value="ECO:0007669"/>
    <property type="project" value="EnsemblPlants"/>
</dbReference>
<dbReference type="FunFam" id="3.30.200.20:FF:000664">
    <property type="entry name" value="Cyclin-dependent kinase F-1"/>
    <property type="match status" value="1"/>
</dbReference>
<evidence type="ECO:0000256" key="7">
    <source>
        <dbReference type="ARBA" id="ARBA00022840"/>
    </source>
</evidence>
<dbReference type="PANTHER" id="PTHR24056:SF171">
    <property type="entry name" value="CYCLIN-DEPENDENT KINASE 20"/>
    <property type="match status" value="1"/>
</dbReference>
<sequence length="464" mass="52189">MEACSRSWSIHTNPAITQRYQILHGIGSGAYSDVYKAKRLFDGLIVALKEIHDQQSAIRELQALQTLNGAPNIVQLIEYFWSDHDDPVLVLEFLPMDLNGLIAEAKKEWNGGIRVSEMKRWMIQVLKGVEACHGCSIMHRDLKPSNLLVSADGEVKLADFGQAIILQEPPYASEEVNVPDQDQPWIPKDPDPNPEDANLSLNQSNLQQEPMTAREEDIPTNQDHLKKDMNGNDKCPKMLNGSTDSPTSCNLSYPADDFSWNPYSEDDEEREDDESGLTSCVGTRWYRAPELLYGSRSYSQEIDLWSLGCIFAELFSLEPLFAGNSDIDQLNRISRVLGNLNQEAWPGCLSLPDYGKIFFSENPNPLGLKSCLPNCSSSEIQLLERLICYDPSKRAPTMELLKDKYFAEEPLPVPVNELRLPSTVNGQENSSMYNYDWKDYDSDFEGFGGAEVSTSDSGFCIRFS</sequence>
<gene>
    <name evidence="14" type="ORF">AMTR_s00109p00093510</name>
</gene>
<dbReference type="AlphaFoldDB" id="W1NVC8"/>
<keyword evidence="15" id="KW-1185">Reference proteome</keyword>
<dbReference type="Gramene" id="ERM98629">
    <property type="protein sequence ID" value="ERM98629"/>
    <property type="gene ID" value="AMTR_s00109p00093510"/>
</dbReference>
<dbReference type="HOGENOM" id="CLU_000288_181_1_1"/>
<dbReference type="InterPro" id="IPR017441">
    <property type="entry name" value="Protein_kinase_ATP_BS"/>
</dbReference>
<comment type="catalytic activity">
    <reaction evidence="9">
        <text>L-seryl-[protein] + ATP = O-phospho-L-seryl-[protein] + ADP + H(+)</text>
        <dbReference type="Rhea" id="RHEA:17989"/>
        <dbReference type="Rhea" id="RHEA-COMP:9863"/>
        <dbReference type="Rhea" id="RHEA-COMP:11604"/>
        <dbReference type="ChEBI" id="CHEBI:15378"/>
        <dbReference type="ChEBI" id="CHEBI:29999"/>
        <dbReference type="ChEBI" id="CHEBI:30616"/>
        <dbReference type="ChEBI" id="CHEBI:83421"/>
        <dbReference type="ChEBI" id="CHEBI:456216"/>
        <dbReference type="EC" id="2.7.11.22"/>
    </reaction>
</comment>
<name>W1NVC8_AMBTC</name>
<feature type="binding site" evidence="10">
    <location>
        <position position="49"/>
    </location>
    <ligand>
        <name>ATP</name>
        <dbReference type="ChEBI" id="CHEBI:30616"/>
    </ligand>
</feature>
<dbReference type="InterPro" id="IPR011009">
    <property type="entry name" value="Kinase-like_dom_sf"/>
</dbReference>
<evidence type="ECO:0000313" key="14">
    <source>
        <dbReference type="EMBL" id="ERM98629.1"/>
    </source>
</evidence>
<keyword evidence="7 10" id="KW-0067">ATP-binding</keyword>
<dbReference type="PANTHER" id="PTHR24056">
    <property type="entry name" value="CELL DIVISION PROTEIN KINASE"/>
    <property type="match status" value="1"/>
</dbReference>
<keyword evidence="3 11" id="KW-0723">Serine/threonine-protein kinase</keyword>
<evidence type="ECO:0000259" key="13">
    <source>
        <dbReference type="PROSITE" id="PS50011"/>
    </source>
</evidence>
<dbReference type="GO" id="GO:0005524">
    <property type="term" value="F:ATP binding"/>
    <property type="evidence" value="ECO:0007669"/>
    <property type="project" value="UniProtKB-UniRule"/>
</dbReference>
<dbReference type="Pfam" id="PF00069">
    <property type="entry name" value="Pkinase"/>
    <property type="match status" value="2"/>
</dbReference>
<feature type="region of interest" description="Disordered" evidence="12">
    <location>
        <begin position="171"/>
        <end position="234"/>
    </location>
</feature>
<comment type="similarity">
    <text evidence="1">Belongs to the protein kinase superfamily. CMGC Ser/Thr protein kinase family. CDC2/CDKX subfamily.</text>
</comment>
<dbReference type="Gene3D" id="1.10.510.10">
    <property type="entry name" value="Transferase(Phosphotransferase) domain 1"/>
    <property type="match status" value="1"/>
</dbReference>
<evidence type="ECO:0000256" key="9">
    <source>
        <dbReference type="ARBA" id="ARBA00048367"/>
    </source>
</evidence>